<dbReference type="SUPFAM" id="SSF52540">
    <property type="entry name" value="P-loop containing nucleoside triphosphate hydrolases"/>
    <property type="match status" value="1"/>
</dbReference>
<evidence type="ECO:0000256" key="3">
    <source>
        <dbReference type="ARBA" id="ARBA00022723"/>
    </source>
</evidence>
<dbReference type="InterPro" id="IPR011545">
    <property type="entry name" value="DEAD/DEAH_box_helicase_dom"/>
</dbReference>
<comment type="cofactor">
    <cofactor evidence="1">
        <name>Mg(2+)</name>
        <dbReference type="ChEBI" id="CHEBI:18420"/>
    </cofactor>
</comment>
<dbReference type="CDD" id="cd18794">
    <property type="entry name" value="SF2_C_RecQ"/>
    <property type="match status" value="1"/>
</dbReference>
<dbReference type="PANTHER" id="PTHR13710:SF105">
    <property type="entry name" value="ATP-DEPENDENT DNA HELICASE Q1"/>
    <property type="match status" value="1"/>
</dbReference>
<evidence type="ECO:0000313" key="19">
    <source>
        <dbReference type="Proteomes" id="UP001162891"/>
    </source>
</evidence>
<dbReference type="CDD" id="cd17920">
    <property type="entry name" value="DEXHc_RecQ"/>
    <property type="match status" value="1"/>
</dbReference>
<name>A0ABM7WYG7_9BACT</name>
<sequence length="571" mass="61769">MNDLAATWRAGDPSDPGLRSACQARLEDLRARWRDGPELFGAAAIDRLRAIADALARPAPPASGEARRLLREVFGHPAFRPGQGEIVSAVLSGRDCIGVMPTGAGKSLTYQIPARLLGGTTLVVSPLIALMKDQVDAMARVGLRATYLNSTLSAEERRDRVRALRQGELELLYAAPEGLEASVGSALEGIRLSLIAVDEAHCISHWGHDFRPAYRNLAGLKARFRAPVLALTATATPEVTGDIASQLGMGDPLVVRGSFLRRNLRIHAAKKGEGLRTRDALLGFVRARRGQAGIVYALSRKSVEETAELLAENGVRAEAYHAGLEPDVRSRVQDAFQAGKIDVVVATVAFGMGIDKPDIRFVLHRDLPRSVEAYYQEIGRAGRDGNPSTCLLLYSWADVMSWDRMLDDSDAELADGQRRQARSMFRFADEGGCRHERLVGHFGEVADPCGDACDHCTGDDVLASAMASARGAGGGRRRRADRSRREAREGREGPETAEADVALFEALREWRAGEARSRGVPAFVVFSDATLAELARARPVTEDALLEVKGVGPKKLGEYGDALLAILREAE</sequence>
<evidence type="ECO:0000313" key="18">
    <source>
        <dbReference type="EMBL" id="BDG04522.1"/>
    </source>
</evidence>
<dbReference type="EC" id="5.6.2.4" evidence="11"/>
<keyword evidence="7" id="KW-0067">ATP-binding</keyword>
<evidence type="ECO:0000256" key="14">
    <source>
        <dbReference type="SAM" id="MobiDB-lite"/>
    </source>
</evidence>
<dbReference type="PROSITE" id="PS50967">
    <property type="entry name" value="HRDC"/>
    <property type="match status" value="1"/>
</dbReference>
<dbReference type="Pfam" id="PF00270">
    <property type="entry name" value="DEAD"/>
    <property type="match status" value="1"/>
</dbReference>
<evidence type="ECO:0000256" key="13">
    <source>
        <dbReference type="ARBA" id="ARBA00044550"/>
    </source>
</evidence>
<dbReference type="Pfam" id="PF00570">
    <property type="entry name" value="HRDC"/>
    <property type="match status" value="1"/>
</dbReference>
<dbReference type="NCBIfam" id="TIGR00614">
    <property type="entry name" value="recQ_fam"/>
    <property type="match status" value="1"/>
</dbReference>
<comment type="catalytic activity">
    <reaction evidence="10">
        <text>Couples ATP hydrolysis with the unwinding of duplex DNA by translocating in the 3'-5' direction.</text>
        <dbReference type="EC" id="5.6.2.4"/>
    </reaction>
</comment>
<keyword evidence="5" id="KW-0378">Hydrolase</keyword>
<comment type="similarity">
    <text evidence="2">Belongs to the helicase family. RecQ subfamily.</text>
</comment>
<evidence type="ECO:0000256" key="5">
    <source>
        <dbReference type="ARBA" id="ARBA00022801"/>
    </source>
</evidence>
<dbReference type="Pfam" id="PF00271">
    <property type="entry name" value="Helicase_C"/>
    <property type="match status" value="1"/>
</dbReference>
<dbReference type="Gene3D" id="1.10.150.80">
    <property type="entry name" value="HRDC domain"/>
    <property type="match status" value="1"/>
</dbReference>
<evidence type="ECO:0000256" key="6">
    <source>
        <dbReference type="ARBA" id="ARBA00022806"/>
    </source>
</evidence>
<dbReference type="PANTHER" id="PTHR13710">
    <property type="entry name" value="DNA HELICASE RECQ FAMILY MEMBER"/>
    <property type="match status" value="1"/>
</dbReference>
<evidence type="ECO:0000256" key="4">
    <source>
        <dbReference type="ARBA" id="ARBA00022741"/>
    </source>
</evidence>
<dbReference type="Pfam" id="PF16124">
    <property type="entry name" value="RecQ_Zn_bind"/>
    <property type="match status" value="1"/>
</dbReference>
<keyword evidence="4" id="KW-0547">Nucleotide-binding</keyword>
<dbReference type="InterPro" id="IPR014001">
    <property type="entry name" value="Helicase_ATP-bd"/>
</dbReference>
<reference evidence="19" key="1">
    <citation type="journal article" date="2022" name="Int. J. Syst. Evol. Microbiol.">
        <title>Anaeromyxobacter oryzae sp. nov., Anaeromyxobacter diazotrophicus sp. nov. and Anaeromyxobacter paludicola sp. nov., isolated from paddy soils.</title>
        <authorList>
            <person name="Itoh H."/>
            <person name="Xu Z."/>
            <person name="Mise K."/>
            <person name="Masuda Y."/>
            <person name="Ushijima N."/>
            <person name="Hayakawa C."/>
            <person name="Shiratori Y."/>
            <person name="Senoo K."/>
        </authorList>
    </citation>
    <scope>NUCLEOTIDE SEQUENCE [LARGE SCALE GENOMIC DNA]</scope>
    <source>
        <strain evidence="19">Red232</strain>
    </source>
</reference>
<dbReference type="InterPro" id="IPR044876">
    <property type="entry name" value="HRDC_dom_sf"/>
</dbReference>
<keyword evidence="9" id="KW-0413">Isomerase</keyword>
<evidence type="ECO:0000256" key="9">
    <source>
        <dbReference type="ARBA" id="ARBA00023235"/>
    </source>
</evidence>
<organism evidence="18 19">
    <name type="scientific">Anaeromyxobacter oryzae</name>
    <dbReference type="NCBI Taxonomy" id="2918170"/>
    <lineage>
        <taxon>Bacteria</taxon>
        <taxon>Pseudomonadati</taxon>
        <taxon>Myxococcota</taxon>
        <taxon>Myxococcia</taxon>
        <taxon>Myxococcales</taxon>
        <taxon>Cystobacterineae</taxon>
        <taxon>Anaeromyxobacteraceae</taxon>
        <taxon>Anaeromyxobacter</taxon>
    </lineage>
</organism>
<dbReference type="InterPro" id="IPR010997">
    <property type="entry name" value="HRDC-like_sf"/>
</dbReference>
<keyword evidence="19" id="KW-1185">Reference proteome</keyword>
<protein>
    <recommendedName>
        <fullName evidence="12">ATP-dependent DNA helicase RecQ</fullName>
        <ecNumber evidence="11">5.6.2.4</ecNumber>
    </recommendedName>
    <alternativeName>
        <fullName evidence="13">DNA 3'-5' helicase RecQ</fullName>
    </alternativeName>
</protein>
<dbReference type="PROSITE" id="PS51194">
    <property type="entry name" value="HELICASE_CTER"/>
    <property type="match status" value="1"/>
</dbReference>
<evidence type="ECO:0000259" key="16">
    <source>
        <dbReference type="PROSITE" id="PS51192"/>
    </source>
</evidence>
<evidence type="ECO:0000256" key="11">
    <source>
        <dbReference type="ARBA" id="ARBA00034808"/>
    </source>
</evidence>
<evidence type="ECO:0000256" key="1">
    <source>
        <dbReference type="ARBA" id="ARBA00001946"/>
    </source>
</evidence>
<evidence type="ECO:0000256" key="8">
    <source>
        <dbReference type="ARBA" id="ARBA00023125"/>
    </source>
</evidence>
<dbReference type="PROSITE" id="PS51192">
    <property type="entry name" value="HELICASE_ATP_BIND_1"/>
    <property type="match status" value="1"/>
</dbReference>
<dbReference type="SUPFAM" id="SSF47819">
    <property type="entry name" value="HRDC-like"/>
    <property type="match status" value="1"/>
</dbReference>
<dbReference type="InterPro" id="IPR004589">
    <property type="entry name" value="DNA_helicase_ATP-dep_RecQ"/>
</dbReference>
<dbReference type="EMBL" id="AP025591">
    <property type="protein sequence ID" value="BDG04522.1"/>
    <property type="molecule type" value="Genomic_DNA"/>
</dbReference>
<evidence type="ECO:0000256" key="12">
    <source>
        <dbReference type="ARBA" id="ARBA00044535"/>
    </source>
</evidence>
<feature type="region of interest" description="Disordered" evidence="14">
    <location>
        <begin position="467"/>
        <end position="496"/>
    </location>
</feature>
<gene>
    <name evidence="18" type="ORF">AMOR_35180</name>
</gene>
<dbReference type="Gene3D" id="3.40.50.300">
    <property type="entry name" value="P-loop containing nucleotide triphosphate hydrolases"/>
    <property type="match status" value="2"/>
</dbReference>
<evidence type="ECO:0000256" key="2">
    <source>
        <dbReference type="ARBA" id="ARBA00005446"/>
    </source>
</evidence>
<proteinExistence type="inferred from homology"/>
<dbReference type="InterPro" id="IPR002121">
    <property type="entry name" value="HRDC_dom"/>
</dbReference>
<dbReference type="SMART" id="SM00341">
    <property type="entry name" value="HRDC"/>
    <property type="match status" value="1"/>
</dbReference>
<feature type="domain" description="HRDC" evidence="15">
    <location>
        <begin position="497"/>
        <end position="571"/>
    </location>
</feature>
<keyword evidence="6" id="KW-0347">Helicase</keyword>
<feature type="domain" description="Helicase ATP-binding" evidence="16">
    <location>
        <begin position="87"/>
        <end position="253"/>
    </location>
</feature>
<feature type="compositionally biased region" description="Basic and acidic residues" evidence="14">
    <location>
        <begin position="483"/>
        <end position="494"/>
    </location>
</feature>
<keyword evidence="3" id="KW-0479">Metal-binding</keyword>
<dbReference type="InterPro" id="IPR027417">
    <property type="entry name" value="P-loop_NTPase"/>
</dbReference>
<dbReference type="SMART" id="SM00490">
    <property type="entry name" value="HELICc"/>
    <property type="match status" value="1"/>
</dbReference>
<evidence type="ECO:0000259" key="15">
    <source>
        <dbReference type="PROSITE" id="PS50967"/>
    </source>
</evidence>
<evidence type="ECO:0000256" key="10">
    <source>
        <dbReference type="ARBA" id="ARBA00034617"/>
    </source>
</evidence>
<accession>A0ABM7WYG7</accession>
<keyword evidence="8" id="KW-0238">DNA-binding</keyword>
<dbReference type="InterPro" id="IPR001650">
    <property type="entry name" value="Helicase_C-like"/>
</dbReference>
<evidence type="ECO:0000256" key="7">
    <source>
        <dbReference type="ARBA" id="ARBA00022840"/>
    </source>
</evidence>
<evidence type="ECO:0000259" key="17">
    <source>
        <dbReference type="PROSITE" id="PS51194"/>
    </source>
</evidence>
<dbReference type="Proteomes" id="UP001162891">
    <property type="component" value="Chromosome"/>
</dbReference>
<feature type="domain" description="Helicase C-terminal" evidence="17">
    <location>
        <begin position="277"/>
        <end position="425"/>
    </location>
</feature>
<dbReference type="InterPro" id="IPR032284">
    <property type="entry name" value="RecQ_Zn-bd"/>
</dbReference>
<dbReference type="SMART" id="SM00487">
    <property type="entry name" value="DEXDc"/>
    <property type="match status" value="1"/>
</dbReference>